<gene>
    <name evidence="1" type="ORF">F0919_13840</name>
</gene>
<proteinExistence type="predicted"/>
<evidence type="ECO:0000313" key="2">
    <source>
        <dbReference type="Proteomes" id="UP000323632"/>
    </source>
</evidence>
<reference evidence="1 2" key="1">
    <citation type="submission" date="2019-09" db="EMBL/GenBank/DDBJ databases">
        <title>Genome sequence and assembly of Taibaiella sp.</title>
        <authorList>
            <person name="Chhetri G."/>
        </authorList>
    </citation>
    <scope>NUCLEOTIDE SEQUENCE [LARGE SCALE GENOMIC DNA]</scope>
    <source>
        <strain evidence="1 2">KVB11</strain>
    </source>
</reference>
<accession>A0A5M6CJT5</accession>
<dbReference type="RefSeq" id="WP_150033362.1">
    <property type="nucleotide sequence ID" value="NZ_VWSH01000003.1"/>
</dbReference>
<keyword evidence="2" id="KW-1185">Reference proteome</keyword>
<dbReference type="AlphaFoldDB" id="A0A5M6CJT5"/>
<name>A0A5M6CJT5_9BACT</name>
<evidence type="ECO:0000313" key="1">
    <source>
        <dbReference type="EMBL" id="KAA5533615.1"/>
    </source>
</evidence>
<dbReference type="Proteomes" id="UP000323632">
    <property type="component" value="Unassembled WGS sequence"/>
</dbReference>
<dbReference type="EMBL" id="VWSH01000003">
    <property type="protein sequence ID" value="KAA5533615.1"/>
    <property type="molecule type" value="Genomic_DNA"/>
</dbReference>
<comment type="caution">
    <text evidence="1">The sequence shown here is derived from an EMBL/GenBank/DDBJ whole genome shotgun (WGS) entry which is preliminary data.</text>
</comment>
<sequence length="166" mass="19314">MDILDNLSQLPEWDDNDFDNKGYESGEAWKNAALRTSAKALYNQWREVMTGIYALLSYAEKNPDMPEGFFEDQKELMIGDAIQIAVKIKTSAEVDMYVLLMENAAVVRKNAIYIQTQLSSMVLMGSIEEEHADAVRLDIEKFRELFIEWIATFKKDEYEDEWNFFV</sequence>
<protein>
    <submittedName>
        <fullName evidence="1">Uncharacterized protein</fullName>
    </submittedName>
</protein>
<organism evidence="1 2">
    <name type="scientific">Taibaiella lutea</name>
    <dbReference type="NCBI Taxonomy" id="2608001"/>
    <lineage>
        <taxon>Bacteria</taxon>
        <taxon>Pseudomonadati</taxon>
        <taxon>Bacteroidota</taxon>
        <taxon>Chitinophagia</taxon>
        <taxon>Chitinophagales</taxon>
        <taxon>Chitinophagaceae</taxon>
        <taxon>Taibaiella</taxon>
    </lineage>
</organism>